<dbReference type="EMBL" id="KV015083">
    <property type="protein sequence ID" value="KZV20864.1"/>
    <property type="molecule type" value="Genomic_DNA"/>
</dbReference>
<accession>A0A2Z7AGM9</accession>
<feature type="domain" description="DUF7731" evidence="2">
    <location>
        <begin position="72"/>
        <end position="169"/>
    </location>
</feature>
<protein>
    <recommendedName>
        <fullName evidence="2">DUF7731 domain-containing protein</fullName>
    </recommendedName>
</protein>
<dbReference type="AlphaFoldDB" id="A0A2Z7AGM9"/>
<keyword evidence="1" id="KW-0732">Signal</keyword>
<keyword evidence="4" id="KW-1185">Reference proteome</keyword>
<sequence length="198" mass="21434">MAFAIYDKLHVVVFILIFISSSTCKYAKAYVNSQLGAGAVVADEYLPGAENEGGSSGYLPQGASSGTSPDVIFGEALECFDDKNIYSICEEAYRLNQGGELSVPSDYTDEYCNGPCITETQNVLACIRGVFDQFLFHNRATLGDIRDTIESGCSYGPKRGNFDVAEHIQANGASPSKLFNPSLYASLLLMCMIHNVFS</sequence>
<dbReference type="InterPro" id="IPR056633">
    <property type="entry name" value="DUF7731"/>
</dbReference>
<dbReference type="Proteomes" id="UP000250235">
    <property type="component" value="Unassembled WGS sequence"/>
</dbReference>
<evidence type="ECO:0000259" key="2">
    <source>
        <dbReference type="Pfam" id="PF24865"/>
    </source>
</evidence>
<reference evidence="3 4" key="1">
    <citation type="journal article" date="2015" name="Proc. Natl. Acad. Sci. U.S.A.">
        <title>The resurrection genome of Boea hygrometrica: A blueprint for survival of dehydration.</title>
        <authorList>
            <person name="Xiao L."/>
            <person name="Yang G."/>
            <person name="Zhang L."/>
            <person name="Yang X."/>
            <person name="Zhao S."/>
            <person name="Ji Z."/>
            <person name="Zhou Q."/>
            <person name="Hu M."/>
            <person name="Wang Y."/>
            <person name="Chen M."/>
            <person name="Xu Y."/>
            <person name="Jin H."/>
            <person name="Xiao X."/>
            <person name="Hu G."/>
            <person name="Bao F."/>
            <person name="Hu Y."/>
            <person name="Wan P."/>
            <person name="Li L."/>
            <person name="Deng X."/>
            <person name="Kuang T."/>
            <person name="Xiang C."/>
            <person name="Zhu J.K."/>
            <person name="Oliver M.J."/>
            <person name="He Y."/>
        </authorList>
    </citation>
    <scope>NUCLEOTIDE SEQUENCE [LARGE SCALE GENOMIC DNA]</scope>
    <source>
        <strain evidence="4">cv. XS01</strain>
    </source>
</reference>
<dbReference type="PANTHER" id="PTHR34366:SF2">
    <property type="entry name" value="OS07G0289901 PROTEIN"/>
    <property type="match status" value="1"/>
</dbReference>
<evidence type="ECO:0000313" key="3">
    <source>
        <dbReference type="EMBL" id="KZV20864.1"/>
    </source>
</evidence>
<feature type="signal peptide" evidence="1">
    <location>
        <begin position="1"/>
        <end position="29"/>
    </location>
</feature>
<proteinExistence type="predicted"/>
<name>A0A2Z7AGM9_9LAMI</name>
<dbReference type="Pfam" id="PF24865">
    <property type="entry name" value="DUF7731"/>
    <property type="match status" value="1"/>
</dbReference>
<feature type="chain" id="PRO_5016388402" description="DUF7731 domain-containing protein" evidence="1">
    <location>
        <begin position="30"/>
        <end position="198"/>
    </location>
</feature>
<dbReference type="OrthoDB" id="1843925at2759"/>
<organism evidence="3 4">
    <name type="scientific">Dorcoceras hygrometricum</name>
    <dbReference type="NCBI Taxonomy" id="472368"/>
    <lineage>
        <taxon>Eukaryota</taxon>
        <taxon>Viridiplantae</taxon>
        <taxon>Streptophyta</taxon>
        <taxon>Embryophyta</taxon>
        <taxon>Tracheophyta</taxon>
        <taxon>Spermatophyta</taxon>
        <taxon>Magnoliopsida</taxon>
        <taxon>eudicotyledons</taxon>
        <taxon>Gunneridae</taxon>
        <taxon>Pentapetalae</taxon>
        <taxon>asterids</taxon>
        <taxon>lamiids</taxon>
        <taxon>Lamiales</taxon>
        <taxon>Gesneriaceae</taxon>
        <taxon>Didymocarpoideae</taxon>
        <taxon>Trichosporeae</taxon>
        <taxon>Loxocarpinae</taxon>
        <taxon>Dorcoceras</taxon>
    </lineage>
</organism>
<gene>
    <name evidence="3" type="ORF">F511_40880</name>
</gene>
<evidence type="ECO:0000313" key="4">
    <source>
        <dbReference type="Proteomes" id="UP000250235"/>
    </source>
</evidence>
<dbReference type="PANTHER" id="PTHR34366">
    <property type="entry name" value="OS07G0289901 PROTEIN-RELATED"/>
    <property type="match status" value="1"/>
</dbReference>
<evidence type="ECO:0000256" key="1">
    <source>
        <dbReference type="SAM" id="SignalP"/>
    </source>
</evidence>